<name>F4GLL3_PARC1</name>
<dbReference type="eggNOG" id="COG1390">
    <property type="taxonomic scope" value="Bacteria"/>
</dbReference>
<dbReference type="HOGENOM" id="CLU_1331226_0_0_12"/>
<sequence>MTTADMNTDIKVRDSVLLSGIMKEAQDKADRIVEAAQAKAKVRILQAQEQAKKQCHDERTANDMRIQTVHLQIESARRNILRKAQLLKQDRYRTQVMDKVKELLYQRVHEKGFSAILTTWIAEATVGLGVSEAKVAYSEETPVTEKILHDAERLVREKTGFAVTLALDERRLGEPGIRVTSLDDAISFSNHISDRLRRFDREIKNLVDKRTCRTE</sequence>
<reference evidence="6" key="1">
    <citation type="submission" date="2011-04" db="EMBL/GenBank/DDBJ databases">
        <title>The complete genome of Spirochaeta coccoides DSM 17374.</title>
        <authorList>
            <person name="Lucas S."/>
            <person name="Copeland A."/>
            <person name="Lapidus A."/>
            <person name="Bruce D."/>
            <person name="Goodwin L."/>
            <person name="Pitluck S."/>
            <person name="Peters L."/>
            <person name="Kyrpides N."/>
            <person name="Mavromatis K."/>
            <person name="Pagani I."/>
            <person name="Ivanova N."/>
            <person name="Ovchinnikova G."/>
            <person name="Lu M."/>
            <person name="Detter J.C."/>
            <person name="Tapia R."/>
            <person name="Han C."/>
            <person name="Land M."/>
            <person name="Hauser L."/>
            <person name="Markowitz V."/>
            <person name="Cheng J.-F."/>
            <person name="Hugenholtz P."/>
            <person name="Woyke T."/>
            <person name="Wu D."/>
            <person name="Spring S."/>
            <person name="Schroeder M."/>
            <person name="Brambilla E."/>
            <person name="Klenk H.-P."/>
            <person name="Eisen J.A."/>
        </authorList>
    </citation>
    <scope>NUCLEOTIDE SEQUENCE [LARGE SCALE GENOMIC DNA]</scope>
    <source>
        <strain evidence="6">ATCC BAA-1237 / DSM 17374 / SPN1</strain>
    </source>
</reference>
<dbReference type="STRING" id="760011.Spico_0758"/>
<evidence type="ECO:0000256" key="2">
    <source>
        <dbReference type="ARBA" id="ARBA00020756"/>
    </source>
</evidence>
<evidence type="ECO:0000313" key="6">
    <source>
        <dbReference type="Proteomes" id="UP000007939"/>
    </source>
</evidence>
<comment type="similarity">
    <text evidence="1">Belongs to the V-ATPase E subunit family.</text>
</comment>
<dbReference type="EMBL" id="CP002659">
    <property type="protein sequence ID" value="AEC01983.1"/>
    <property type="molecule type" value="Genomic_DNA"/>
</dbReference>
<dbReference type="Proteomes" id="UP000007939">
    <property type="component" value="Chromosome"/>
</dbReference>
<reference evidence="5 6" key="2">
    <citation type="journal article" date="2012" name="Stand. Genomic Sci.">
        <title>Complete genome sequence of the termite hindgut bacterium Spirochaeta coccoides type strain (SPN1(T)), reclassification in the genus Sphaerochaeta as Sphaerochaeta coccoides comb. nov. and emendations of the family Spirochaetaceae and the genus Sphaerochaeta.</title>
        <authorList>
            <person name="Abt B."/>
            <person name="Han C."/>
            <person name="Scheuner C."/>
            <person name="Lu M."/>
            <person name="Lapidus A."/>
            <person name="Nolan M."/>
            <person name="Lucas S."/>
            <person name="Hammon N."/>
            <person name="Deshpande S."/>
            <person name="Cheng J.F."/>
            <person name="Tapia R."/>
            <person name="Goodwin L.A."/>
            <person name="Pitluck S."/>
            <person name="Liolios K."/>
            <person name="Pagani I."/>
            <person name="Ivanova N."/>
            <person name="Mavromatis K."/>
            <person name="Mikhailova N."/>
            <person name="Huntemann M."/>
            <person name="Pati A."/>
            <person name="Chen A."/>
            <person name="Palaniappan K."/>
            <person name="Land M."/>
            <person name="Hauser L."/>
            <person name="Brambilla E.M."/>
            <person name="Rohde M."/>
            <person name="Spring S."/>
            <person name="Gronow S."/>
            <person name="Goker M."/>
            <person name="Woyke T."/>
            <person name="Bristow J."/>
            <person name="Eisen J.A."/>
            <person name="Markowitz V."/>
            <person name="Hugenholtz P."/>
            <person name="Kyrpides N.C."/>
            <person name="Klenk H.P."/>
            <person name="Detter J.C."/>
        </authorList>
    </citation>
    <scope>NUCLEOTIDE SEQUENCE [LARGE SCALE GENOMIC DNA]</scope>
    <source>
        <strain evidence="6">ATCC BAA-1237 / DSM 17374 / SPN1</strain>
    </source>
</reference>
<dbReference type="Gene3D" id="3.30.2320.30">
    <property type="entry name" value="ATP synthase, E subunit, C-terminal"/>
    <property type="match status" value="1"/>
</dbReference>
<evidence type="ECO:0000313" key="5">
    <source>
        <dbReference type="EMBL" id="AEC01983.1"/>
    </source>
</evidence>
<evidence type="ECO:0000256" key="4">
    <source>
        <dbReference type="ARBA" id="ARBA00023065"/>
    </source>
</evidence>
<dbReference type="OrthoDB" id="370357at2"/>
<dbReference type="InterPro" id="IPR002842">
    <property type="entry name" value="ATPase_V1_Esu"/>
</dbReference>
<keyword evidence="6" id="KW-1185">Reference proteome</keyword>
<dbReference type="GO" id="GO:0046961">
    <property type="term" value="F:proton-transporting ATPase activity, rotational mechanism"/>
    <property type="evidence" value="ECO:0007669"/>
    <property type="project" value="InterPro"/>
</dbReference>
<gene>
    <name evidence="5" type="ordered locus">Spico_0758</name>
</gene>
<dbReference type="AlphaFoldDB" id="F4GLL3"/>
<dbReference type="InterPro" id="IPR038495">
    <property type="entry name" value="ATPase_E_C"/>
</dbReference>
<proteinExistence type="inferred from homology"/>
<evidence type="ECO:0000256" key="1">
    <source>
        <dbReference type="ARBA" id="ARBA00005901"/>
    </source>
</evidence>
<dbReference type="KEGG" id="scc:Spico_0758"/>
<keyword evidence="3" id="KW-0813">Transport</keyword>
<organism evidence="5 6">
    <name type="scientific">Parasphaerochaeta coccoides (strain ATCC BAA-1237 / DSM 17374 / SPN1)</name>
    <name type="common">Sphaerochaeta coccoides</name>
    <dbReference type="NCBI Taxonomy" id="760011"/>
    <lineage>
        <taxon>Bacteria</taxon>
        <taxon>Pseudomonadati</taxon>
        <taxon>Spirochaetota</taxon>
        <taxon>Spirochaetia</taxon>
        <taxon>Spirochaetales</taxon>
        <taxon>Sphaerochaetaceae</taxon>
        <taxon>Parasphaerochaeta</taxon>
    </lineage>
</organism>
<accession>F4GLL3</accession>
<dbReference type="RefSeq" id="WP_013739379.1">
    <property type="nucleotide sequence ID" value="NC_015436.1"/>
</dbReference>
<protein>
    <recommendedName>
        <fullName evidence="2">V-type ATP synthase subunit E</fullName>
    </recommendedName>
</protein>
<evidence type="ECO:0000256" key="3">
    <source>
        <dbReference type="ARBA" id="ARBA00022448"/>
    </source>
</evidence>
<dbReference type="GO" id="GO:0033178">
    <property type="term" value="C:proton-transporting two-sector ATPase complex, catalytic domain"/>
    <property type="evidence" value="ECO:0007669"/>
    <property type="project" value="InterPro"/>
</dbReference>
<dbReference type="Pfam" id="PF01991">
    <property type="entry name" value="vATP-synt_E"/>
    <property type="match status" value="1"/>
</dbReference>
<keyword evidence="4" id="KW-0406">Ion transport</keyword>